<dbReference type="InterPro" id="IPR039891">
    <property type="entry name" value="VWA8"/>
</dbReference>
<dbReference type="GO" id="GO:0016887">
    <property type="term" value="F:ATP hydrolysis activity"/>
    <property type="evidence" value="ECO:0007669"/>
    <property type="project" value="InterPro"/>
</dbReference>
<evidence type="ECO:0000313" key="3">
    <source>
        <dbReference type="Proteomes" id="UP000054560"/>
    </source>
</evidence>
<evidence type="ECO:0000313" key="2">
    <source>
        <dbReference type="EMBL" id="KNC72406.1"/>
    </source>
</evidence>
<dbReference type="PANTHER" id="PTHR21610">
    <property type="entry name" value="VON WILLEBRAND FACTOR A DOMAIN-CONTAINING PROTEIN 8"/>
    <property type="match status" value="1"/>
</dbReference>
<evidence type="ECO:0000259" key="1">
    <source>
        <dbReference type="Pfam" id="PF07728"/>
    </source>
</evidence>
<sequence length="213" mass="24266">MDTKELILRKRFPMIDAETMESLVTISSRLQQTATDSRDVKANDLKLSMRQLVRIARHAEQFPNDLREVVERTALSRFLPTAIRDALDDTLTLAGVSEPISTINEYTPLKIEYDSELQTGVKTHVRIGEDVRHPVAMPTSPHLVPHVVFFDIPSHLRIIRDIVKDFAIGNRHVLLIGNQGTGKNKVTDRLLEVLALEREYIQLHRDTTIPLPH</sequence>
<reference evidence="2 3" key="1">
    <citation type="submission" date="2011-02" db="EMBL/GenBank/DDBJ databases">
        <title>The Genome Sequence of Sphaeroforma arctica JP610.</title>
        <authorList>
            <consortium name="The Broad Institute Genome Sequencing Platform"/>
            <person name="Russ C."/>
            <person name="Cuomo C."/>
            <person name="Young S.K."/>
            <person name="Zeng Q."/>
            <person name="Gargeya S."/>
            <person name="Alvarado L."/>
            <person name="Berlin A."/>
            <person name="Chapman S.B."/>
            <person name="Chen Z."/>
            <person name="Freedman E."/>
            <person name="Gellesch M."/>
            <person name="Goldberg J."/>
            <person name="Griggs A."/>
            <person name="Gujja S."/>
            <person name="Heilman E."/>
            <person name="Heiman D."/>
            <person name="Howarth C."/>
            <person name="Mehta T."/>
            <person name="Neiman D."/>
            <person name="Pearson M."/>
            <person name="Roberts A."/>
            <person name="Saif S."/>
            <person name="Shea T."/>
            <person name="Shenoy N."/>
            <person name="Sisk P."/>
            <person name="Stolte C."/>
            <person name="Sykes S."/>
            <person name="White J."/>
            <person name="Yandava C."/>
            <person name="Burger G."/>
            <person name="Gray M.W."/>
            <person name="Holland P.W.H."/>
            <person name="King N."/>
            <person name="Lang F.B.F."/>
            <person name="Roger A.J."/>
            <person name="Ruiz-Trillo I."/>
            <person name="Haas B."/>
            <person name="Nusbaum C."/>
            <person name="Birren B."/>
        </authorList>
    </citation>
    <scope>NUCLEOTIDE SEQUENCE [LARGE SCALE GENOMIC DNA]</scope>
    <source>
        <strain evidence="2 3">JP610</strain>
    </source>
</reference>
<gene>
    <name evidence="2" type="ORF">SARC_15035</name>
</gene>
<dbReference type="GeneID" id="25915539"/>
<dbReference type="InterPro" id="IPR011704">
    <property type="entry name" value="ATPase_dyneun-rel_AAA"/>
</dbReference>
<dbReference type="GO" id="GO:0005737">
    <property type="term" value="C:cytoplasm"/>
    <property type="evidence" value="ECO:0007669"/>
    <property type="project" value="TreeGrafter"/>
</dbReference>
<dbReference type="OrthoDB" id="5186at2759"/>
<dbReference type="EMBL" id="KQ247103">
    <property type="protein sequence ID" value="KNC72406.1"/>
    <property type="molecule type" value="Genomic_DNA"/>
</dbReference>
<dbReference type="eggNOG" id="KOG1808">
    <property type="taxonomic scope" value="Eukaryota"/>
</dbReference>
<dbReference type="AlphaFoldDB" id="A0A0L0F751"/>
<dbReference type="STRING" id="667725.A0A0L0F751"/>
<keyword evidence="3" id="KW-1185">Reference proteome</keyword>
<feature type="non-terminal residue" evidence="2">
    <location>
        <position position="213"/>
    </location>
</feature>
<dbReference type="GO" id="GO:0005524">
    <property type="term" value="F:ATP binding"/>
    <property type="evidence" value="ECO:0007669"/>
    <property type="project" value="InterPro"/>
</dbReference>
<feature type="domain" description="ATPase dynein-related AAA" evidence="1">
    <location>
        <begin position="172"/>
        <end position="208"/>
    </location>
</feature>
<organism evidence="2 3">
    <name type="scientific">Sphaeroforma arctica JP610</name>
    <dbReference type="NCBI Taxonomy" id="667725"/>
    <lineage>
        <taxon>Eukaryota</taxon>
        <taxon>Ichthyosporea</taxon>
        <taxon>Ichthyophonida</taxon>
        <taxon>Sphaeroforma</taxon>
    </lineage>
</organism>
<protein>
    <recommendedName>
        <fullName evidence="1">ATPase dynein-related AAA domain-containing protein</fullName>
    </recommendedName>
</protein>
<dbReference type="Pfam" id="PF07728">
    <property type="entry name" value="AAA_5"/>
    <property type="match status" value="1"/>
</dbReference>
<dbReference type="PANTHER" id="PTHR21610:SF9">
    <property type="entry name" value="VON WILLEBRAND FACTOR A DOMAIN-CONTAINING PROTEIN 8"/>
    <property type="match status" value="1"/>
</dbReference>
<name>A0A0L0F751_9EUKA</name>
<dbReference type="Proteomes" id="UP000054560">
    <property type="component" value="Unassembled WGS sequence"/>
</dbReference>
<proteinExistence type="predicted"/>
<accession>A0A0L0F751</accession>
<dbReference type="RefSeq" id="XP_014146308.1">
    <property type="nucleotide sequence ID" value="XM_014290833.1"/>
</dbReference>